<evidence type="ECO:0000259" key="2">
    <source>
        <dbReference type="Pfam" id="PF18126"/>
    </source>
</evidence>
<dbReference type="InterPro" id="IPR040922">
    <property type="entry name" value="Ribosomal_mL59_dom"/>
</dbReference>
<feature type="region of interest" description="Disordered" evidence="1">
    <location>
        <begin position="39"/>
        <end position="69"/>
    </location>
</feature>
<feature type="domain" description="Large ribosomal subunit protein mL59" evidence="2">
    <location>
        <begin position="61"/>
        <end position="183"/>
    </location>
</feature>
<comment type="caution">
    <text evidence="3">The sequence shown here is derived from an EMBL/GenBank/DDBJ whole genome shotgun (WGS) entry which is preliminary data.</text>
</comment>
<evidence type="ECO:0000313" key="3">
    <source>
        <dbReference type="EMBL" id="KAG7544344.1"/>
    </source>
</evidence>
<feature type="compositionally biased region" description="Low complexity" evidence="1">
    <location>
        <begin position="39"/>
        <end position="58"/>
    </location>
</feature>
<dbReference type="AlphaFoldDB" id="A0A8K0JLN7"/>
<dbReference type="Proteomes" id="UP000812966">
    <property type="component" value="Unassembled WGS sequence"/>
</dbReference>
<dbReference type="EMBL" id="JABELV010000059">
    <property type="protein sequence ID" value="KAG7544344.1"/>
    <property type="molecule type" value="Genomic_DNA"/>
</dbReference>
<reference evidence="3" key="1">
    <citation type="submission" date="2020-04" db="EMBL/GenBank/DDBJ databases">
        <title>Analysis of mating type loci in Filobasidium floriforme.</title>
        <authorList>
            <person name="Nowrousian M."/>
        </authorList>
    </citation>
    <scope>NUCLEOTIDE SEQUENCE</scope>
    <source>
        <strain evidence="3">CBS 6242</strain>
    </source>
</reference>
<sequence>MRGSSIIRQTFTSPISSKFAPSPLARLIRSHIISADPSTLSAASSSTSSSSSSVSATSEEPIPGPIHLTIPNPFASRRISLRTQSDLLKSFPPTWLPPSRKNPLGAKKITYDQDGVVVTWTGGNLSEKKQVVIPNKQPSGIRPSDKKLGDFRGRKVDRVAKDRRAETEARLEGMDKRIEEWRQVSLGLSRGPSYEIWSTWSR</sequence>
<accession>A0A8K0JLN7</accession>
<organism evidence="3 4">
    <name type="scientific">Filobasidium floriforme</name>
    <dbReference type="NCBI Taxonomy" id="5210"/>
    <lineage>
        <taxon>Eukaryota</taxon>
        <taxon>Fungi</taxon>
        <taxon>Dikarya</taxon>
        <taxon>Basidiomycota</taxon>
        <taxon>Agaricomycotina</taxon>
        <taxon>Tremellomycetes</taxon>
        <taxon>Filobasidiales</taxon>
        <taxon>Filobasidiaceae</taxon>
        <taxon>Filobasidium</taxon>
    </lineage>
</organism>
<gene>
    <name evidence="3" type="ORF">FFLO_03305</name>
</gene>
<evidence type="ECO:0000256" key="1">
    <source>
        <dbReference type="SAM" id="MobiDB-lite"/>
    </source>
</evidence>
<evidence type="ECO:0000313" key="4">
    <source>
        <dbReference type="Proteomes" id="UP000812966"/>
    </source>
</evidence>
<name>A0A8K0JLN7_9TREE</name>
<protein>
    <recommendedName>
        <fullName evidence="2">Large ribosomal subunit protein mL59 domain-containing protein</fullName>
    </recommendedName>
</protein>
<proteinExistence type="predicted"/>
<keyword evidence="4" id="KW-1185">Reference proteome</keyword>
<dbReference type="Pfam" id="PF18126">
    <property type="entry name" value="Mitoc_mL59"/>
    <property type="match status" value="1"/>
</dbReference>